<sequence length="299" mass="33497">MRVPFILASVMCSLAWADGGEVPVKKSQGRKLGLSIQVQGGGWGRGRKESIETVLNAVADELLPRLPSGLTAPIVVTHTDGPPMALYGRGPGGEFRIRLHARDENWHLYAYEFAHELCHVMSNHDAHPAGSPPRRDNQWFEETLCETASLFTLRHLAQRWEAEPPGPEWAGEADRLRRFFDLLVSEGHRRLPPDAPLAAWLQAHEDELRHNPYLREKNEVLANLLLPLFERNPENWQALGYMNLDPDDARSSLRSYLSRWYANTPLAHRSLVAGVLALLALDDVVPPERGSGPLRTAAK</sequence>
<evidence type="ECO:0000313" key="2">
    <source>
        <dbReference type="Proteomes" id="UP001157167"/>
    </source>
</evidence>
<evidence type="ECO:0000313" key="1">
    <source>
        <dbReference type="EMBL" id="GLT21673.1"/>
    </source>
</evidence>
<dbReference type="Proteomes" id="UP001157167">
    <property type="component" value="Unassembled WGS sequence"/>
</dbReference>
<reference evidence="2" key="1">
    <citation type="journal article" date="2019" name="Int. J. Syst. Evol. Microbiol.">
        <title>The Global Catalogue of Microorganisms (GCM) 10K type strain sequencing project: providing services to taxonomists for standard genome sequencing and annotation.</title>
        <authorList>
            <consortium name="The Broad Institute Genomics Platform"/>
            <consortium name="The Broad Institute Genome Sequencing Center for Infectious Disease"/>
            <person name="Wu L."/>
            <person name="Ma J."/>
        </authorList>
    </citation>
    <scope>NUCLEOTIDE SEQUENCE [LARGE SCALE GENOMIC DNA]</scope>
    <source>
        <strain evidence="2">NBRC 102407</strain>
    </source>
</reference>
<dbReference type="EMBL" id="BSPX01000011">
    <property type="protein sequence ID" value="GLT21673.1"/>
    <property type="molecule type" value="Genomic_DNA"/>
</dbReference>
<proteinExistence type="predicted"/>
<comment type="caution">
    <text evidence="1">The sequence shown here is derived from an EMBL/GenBank/DDBJ whole genome shotgun (WGS) entry which is preliminary data.</text>
</comment>
<organism evidence="1 2">
    <name type="scientific">Zoogloea oryzae</name>
    <dbReference type="NCBI Taxonomy" id="310767"/>
    <lineage>
        <taxon>Bacteria</taxon>
        <taxon>Pseudomonadati</taxon>
        <taxon>Pseudomonadota</taxon>
        <taxon>Betaproteobacteria</taxon>
        <taxon>Rhodocyclales</taxon>
        <taxon>Zoogloeaceae</taxon>
        <taxon>Zoogloea</taxon>
    </lineage>
</organism>
<accession>A0ABQ6F7Y5</accession>
<name>A0ABQ6F7Y5_9RHOO</name>
<gene>
    <name evidence="1" type="ORF">GCM10007933_11250</name>
</gene>
<protein>
    <submittedName>
        <fullName evidence="1">Uncharacterized protein</fullName>
    </submittedName>
</protein>
<keyword evidence="2" id="KW-1185">Reference proteome</keyword>